<name>A0ABW1ZQC9_9DEIO</name>
<sequence>MTAERDTTMHAPALHWHHPRRGLIEAGVQEIRYLSPRMAEHIGALAFYVRTNGRLLTDRGHGTCITLVRRGERLDTWANLPAQFAGYLQLGHHRLAVTPEQVQALEAEMARVSALELGQAIAARDAAQHVVDLGLPRPLMTHSGTARTPTMPSAAVGSPRWLSMCV</sequence>
<reference evidence="2" key="1">
    <citation type="journal article" date="2019" name="Int. J. Syst. Evol. Microbiol.">
        <title>The Global Catalogue of Microorganisms (GCM) 10K type strain sequencing project: providing services to taxonomists for standard genome sequencing and annotation.</title>
        <authorList>
            <consortium name="The Broad Institute Genomics Platform"/>
            <consortium name="The Broad Institute Genome Sequencing Center for Infectious Disease"/>
            <person name="Wu L."/>
            <person name="Ma J."/>
        </authorList>
    </citation>
    <scope>NUCLEOTIDE SEQUENCE [LARGE SCALE GENOMIC DNA]</scope>
    <source>
        <strain evidence="2">CCUG 63830</strain>
    </source>
</reference>
<keyword evidence="2" id="KW-1185">Reference proteome</keyword>
<proteinExistence type="predicted"/>
<evidence type="ECO:0000313" key="1">
    <source>
        <dbReference type="EMBL" id="MFC6662853.1"/>
    </source>
</evidence>
<evidence type="ECO:0000313" key="2">
    <source>
        <dbReference type="Proteomes" id="UP001596317"/>
    </source>
</evidence>
<dbReference type="Proteomes" id="UP001596317">
    <property type="component" value="Unassembled WGS sequence"/>
</dbReference>
<dbReference type="RefSeq" id="WP_380058769.1">
    <property type="nucleotide sequence ID" value="NZ_JBHSWB010000002.1"/>
</dbReference>
<accession>A0ABW1ZQC9</accession>
<dbReference type="EMBL" id="JBHSWB010000002">
    <property type="protein sequence ID" value="MFC6662853.1"/>
    <property type="molecule type" value="Genomic_DNA"/>
</dbReference>
<organism evidence="1 2">
    <name type="scientific">Deinococcus multiflagellatus</name>
    <dbReference type="NCBI Taxonomy" id="1656887"/>
    <lineage>
        <taxon>Bacteria</taxon>
        <taxon>Thermotogati</taxon>
        <taxon>Deinococcota</taxon>
        <taxon>Deinococci</taxon>
        <taxon>Deinococcales</taxon>
        <taxon>Deinococcaceae</taxon>
        <taxon>Deinococcus</taxon>
    </lineage>
</organism>
<gene>
    <name evidence="1" type="ORF">ACFP90_22690</name>
</gene>
<comment type="caution">
    <text evidence="1">The sequence shown here is derived from an EMBL/GenBank/DDBJ whole genome shotgun (WGS) entry which is preliminary data.</text>
</comment>
<protein>
    <submittedName>
        <fullName evidence="1">Uncharacterized protein</fullName>
    </submittedName>
</protein>